<dbReference type="OrthoDB" id="9815245at2"/>
<dbReference type="SUPFAM" id="SSF51261">
    <property type="entry name" value="Duplicated hybrid motif"/>
    <property type="match status" value="1"/>
</dbReference>
<dbReference type="EMBL" id="CP042306">
    <property type="protein sequence ID" value="QDZ08541.1"/>
    <property type="molecule type" value="Genomic_DNA"/>
</dbReference>
<evidence type="ECO:0000256" key="1">
    <source>
        <dbReference type="ARBA" id="ARBA00022729"/>
    </source>
</evidence>
<dbReference type="AlphaFoldDB" id="A0A5B8LK73"/>
<organism evidence="3 4">
    <name type="scientific">Sphingomonas panacisoli</name>
    <dbReference type="NCBI Taxonomy" id="1813879"/>
    <lineage>
        <taxon>Bacteria</taxon>
        <taxon>Pseudomonadati</taxon>
        <taxon>Pseudomonadota</taxon>
        <taxon>Alphaproteobacteria</taxon>
        <taxon>Sphingomonadales</taxon>
        <taxon>Sphingomonadaceae</taxon>
        <taxon>Sphingomonas</taxon>
    </lineage>
</organism>
<dbReference type="PANTHER" id="PTHR21666:SF289">
    <property type="entry name" value="L-ALA--D-GLU ENDOPEPTIDASE"/>
    <property type="match status" value="1"/>
</dbReference>
<dbReference type="Proteomes" id="UP000315673">
    <property type="component" value="Chromosome"/>
</dbReference>
<gene>
    <name evidence="3" type="ORF">FPZ24_14570</name>
</gene>
<evidence type="ECO:0000259" key="2">
    <source>
        <dbReference type="Pfam" id="PF01551"/>
    </source>
</evidence>
<keyword evidence="4" id="KW-1185">Reference proteome</keyword>
<dbReference type="Gene3D" id="3.10.450.350">
    <property type="match status" value="1"/>
</dbReference>
<proteinExistence type="predicted"/>
<dbReference type="Gene3D" id="2.70.70.10">
    <property type="entry name" value="Glucose Permease (Domain IIA)"/>
    <property type="match status" value="1"/>
</dbReference>
<dbReference type="InterPro" id="IPR016047">
    <property type="entry name" value="M23ase_b-sheet_dom"/>
</dbReference>
<dbReference type="KEGG" id="spai:FPZ24_14570"/>
<evidence type="ECO:0000313" key="3">
    <source>
        <dbReference type="EMBL" id="QDZ08541.1"/>
    </source>
</evidence>
<dbReference type="GO" id="GO:0004222">
    <property type="term" value="F:metalloendopeptidase activity"/>
    <property type="evidence" value="ECO:0007669"/>
    <property type="project" value="TreeGrafter"/>
</dbReference>
<dbReference type="InterPro" id="IPR011055">
    <property type="entry name" value="Dup_hybrid_motif"/>
</dbReference>
<dbReference type="CDD" id="cd12797">
    <property type="entry name" value="M23_peptidase"/>
    <property type="match status" value="1"/>
</dbReference>
<dbReference type="PANTHER" id="PTHR21666">
    <property type="entry name" value="PEPTIDASE-RELATED"/>
    <property type="match status" value="1"/>
</dbReference>
<sequence length="495" mass="52537">MFLRNDHFDQAGGSAARSSELMLVPEPTRLERLRHAIEEIDWTPDLGARIGSRDWFRGAATCTALLCAAWALSPGFARPIVGETPGALKGQAWDNARAQAIAPLAWGADTGQRIAANDLVRPLGETPDRPHLPFSSALSEGDSLAALLRRAGIAKADVAAVTDLVAGTMSLDDIRPGTRIEGVQGPRAKKTDPRPIESLSFQPAFDFRLTITRTANGLSMQRQAISIDDTPLRIQGLAGASLYKSLRAAGVPSTAAADYLKAIATRISVGSEVTAGDPFDIILKQRRAATGEVEIGSILFAGLDMGNRKVQLVKWAGQDSDDTDGGSWYDANGQTRMNGFMGLPVNGRVSSSFGMRMHPILGYVRMHKGMDIACPYGSPVYAVIDGTVNWAGGRAGYGNFIGIQGPGGVGTGYGHLSRVLVRSGQRVSRGELVGYSGNSGLSTGPHLHFETYRYGATVNPRGFSFSSMAALSGSALRAFKAVYAELMAVKPGTTR</sequence>
<reference evidence="3 4" key="1">
    <citation type="submission" date="2019-07" db="EMBL/GenBank/DDBJ databases">
        <title>Full genome sequence of Sphingomonas sp. 4R-6-7(HKS19).</title>
        <authorList>
            <person name="Im W.-T."/>
        </authorList>
    </citation>
    <scope>NUCLEOTIDE SEQUENCE [LARGE SCALE GENOMIC DNA]</scope>
    <source>
        <strain evidence="3 4">HKS19</strain>
    </source>
</reference>
<dbReference type="InterPro" id="IPR050570">
    <property type="entry name" value="Cell_wall_metabolism_enzyme"/>
</dbReference>
<protein>
    <submittedName>
        <fullName evidence="3">Peptidoglycan DD-metalloendopeptidase family protein</fullName>
    </submittedName>
</protein>
<name>A0A5B8LK73_9SPHN</name>
<dbReference type="RefSeq" id="WP_146573170.1">
    <property type="nucleotide sequence ID" value="NZ_CP042306.1"/>
</dbReference>
<feature type="domain" description="M23ase beta-sheet core" evidence="2">
    <location>
        <begin position="365"/>
        <end position="460"/>
    </location>
</feature>
<evidence type="ECO:0000313" key="4">
    <source>
        <dbReference type="Proteomes" id="UP000315673"/>
    </source>
</evidence>
<keyword evidence="1" id="KW-0732">Signal</keyword>
<accession>A0A5B8LK73</accession>
<dbReference type="Pfam" id="PF01551">
    <property type="entry name" value="Peptidase_M23"/>
    <property type="match status" value="1"/>
</dbReference>